<dbReference type="AlphaFoldDB" id="A0A6S6QQ24"/>
<name>A0A6S6QQ24_9FIRM</name>
<dbReference type="Proteomes" id="UP000515561">
    <property type="component" value="Chromosome"/>
</dbReference>
<sequence>MQNYSHKVYQSGGKTVYAKKNGNYYDVVITNKNGQVITAVGGNTKSLRNWSDVTKMLNNHGGYSSLPTH</sequence>
<gene>
    <name evidence="1" type="ORF">acsn021_02430</name>
</gene>
<evidence type="ECO:0000313" key="1">
    <source>
        <dbReference type="EMBL" id="BCJ92674.1"/>
    </source>
</evidence>
<organism evidence="1 2">
    <name type="scientific">Anaerocolumna cellulosilytica</name>
    <dbReference type="NCBI Taxonomy" id="433286"/>
    <lineage>
        <taxon>Bacteria</taxon>
        <taxon>Bacillati</taxon>
        <taxon>Bacillota</taxon>
        <taxon>Clostridia</taxon>
        <taxon>Lachnospirales</taxon>
        <taxon>Lachnospiraceae</taxon>
        <taxon>Anaerocolumna</taxon>
    </lineage>
</organism>
<keyword evidence="2" id="KW-1185">Reference proteome</keyword>
<evidence type="ECO:0000313" key="2">
    <source>
        <dbReference type="Proteomes" id="UP000515561"/>
    </source>
</evidence>
<accession>A0A6S6QQ24</accession>
<proteinExistence type="predicted"/>
<dbReference type="EMBL" id="AP023367">
    <property type="protein sequence ID" value="BCJ92674.1"/>
    <property type="molecule type" value="Genomic_DNA"/>
</dbReference>
<protein>
    <submittedName>
        <fullName evidence="1">Uncharacterized protein</fullName>
    </submittedName>
</protein>
<reference evidence="1 2" key="1">
    <citation type="journal article" date="2016" name="Int. J. Syst. Evol. Microbiol.">
        <title>Descriptions of Anaerotaenia torta gen. nov., sp. nov. and Anaerocolumna cellulosilytica gen. nov., sp. nov. isolated from a methanogenic reactor of cattle waste.</title>
        <authorList>
            <person name="Uek A."/>
            <person name="Ohtaki Y."/>
            <person name="Kaku N."/>
            <person name="Ueki K."/>
        </authorList>
    </citation>
    <scope>NUCLEOTIDE SEQUENCE [LARGE SCALE GENOMIC DNA]</scope>
    <source>
        <strain evidence="1 2">SN021</strain>
    </source>
</reference>
<dbReference type="KEGG" id="acel:acsn021_02430"/>